<evidence type="ECO:0000256" key="2">
    <source>
        <dbReference type="SAM" id="Phobius"/>
    </source>
</evidence>
<keyword evidence="2" id="KW-0812">Transmembrane</keyword>
<keyword evidence="2" id="KW-1133">Transmembrane helix</keyword>
<keyword evidence="2" id="KW-0472">Membrane</keyword>
<keyword evidence="4" id="KW-1185">Reference proteome</keyword>
<feature type="compositionally biased region" description="Basic residues" evidence="1">
    <location>
        <begin position="42"/>
        <end position="55"/>
    </location>
</feature>
<feature type="transmembrane region" description="Helical" evidence="2">
    <location>
        <begin position="310"/>
        <end position="327"/>
    </location>
</feature>
<protein>
    <submittedName>
        <fullName evidence="3">Uncharacterized protein</fullName>
    </submittedName>
</protein>
<evidence type="ECO:0000313" key="4">
    <source>
        <dbReference type="Proteomes" id="UP001159363"/>
    </source>
</evidence>
<evidence type="ECO:0000256" key="1">
    <source>
        <dbReference type="SAM" id="MobiDB-lite"/>
    </source>
</evidence>
<reference evidence="3 4" key="1">
    <citation type="submission" date="2023-02" db="EMBL/GenBank/DDBJ databases">
        <title>LHISI_Scaffold_Assembly.</title>
        <authorList>
            <person name="Stuart O.P."/>
            <person name="Cleave R."/>
            <person name="Magrath M.J.L."/>
            <person name="Mikheyev A.S."/>
        </authorList>
    </citation>
    <scope>NUCLEOTIDE SEQUENCE [LARGE SCALE GENOMIC DNA]</scope>
    <source>
        <strain evidence="3">Daus_M_001</strain>
        <tissue evidence="3">Leg muscle</tissue>
    </source>
</reference>
<organism evidence="3 4">
    <name type="scientific">Dryococelus australis</name>
    <dbReference type="NCBI Taxonomy" id="614101"/>
    <lineage>
        <taxon>Eukaryota</taxon>
        <taxon>Metazoa</taxon>
        <taxon>Ecdysozoa</taxon>
        <taxon>Arthropoda</taxon>
        <taxon>Hexapoda</taxon>
        <taxon>Insecta</taxon>
        <taxon>Pterygota</taxon>
        <taxon>Neoptera</taxon>
        <taxon>Polyneoptera</taxon>
        <taxon>Phasmatodea</taxon>
        <taxon>Verophasmatodea</taxon>
        <taxon>Anareolatae</taxon>
        <taxon>Phasmatidae</taxon>
        <taxon>Eurycanthinae</taxon>
        <taxon>Dryococelus</taxon>
    </lineage>
</organism>
<feature type="region of interest" description="Disordered" evidence="1">
    <location>
        <begin position="20"/>
        <end position="76"/>
    </location>
</feature>
<proteinExistence type="predicted"/>
<comment type="caution">
    <text evidence="3">The sequence shown here is derived from an EMBL/GenBank/DDBJ whole genome shotgun (WGS) entry which is preliminary data.</text>
</comment>
<feature type="compositionally biased region" description="Acidic residues" evidence="1">
    <location>
        <begin position="60"/>
        <end position="73"/>
    </location>
</feature>
<accession>A0ABQ9GF74</accession>
<evidence type="ECO:0000313" key="3">
    <source>
        <dbReference type="EMBL" id="KAJ8871035.1"/>
    </source>
</evidence>
<feature type="transmembrane region" description="Helical" evidence="2">
    <location>
        <begin position="230"/>
        <end position="252"/>
    </location>
</feature>
<name>A0ABQ9GF74_9NEOP</name>
<feature type="transmembrane region" description="Helical" evidence="2">
    <location>
        <begin position="285"/>
        <end position="304"/>
    </location>
</feature>
<gene>
    <name evidence="3" type="ORF">PR048_027339</name>
</gene>
<dbReference type="Proteomes" id="UP001159363">
    <property type="component" value="Chromosome 11"/>
</dbReference>
<sequence>MDWLQVMYGNQLQPDQLRAALGGGDTQQMPPQPPPTTPQTTLHHHQQRVMVRRVTRSSPDSDDTYPGEEPEEDFSMRDDQFLVSDRSENKFYGTVHGGGSGGGGSGGGGVAGAVGPSLGYIGRRLQFQSTAQGKPIVHIKTFVWCGVVMVELYAFNVKKLRKLNTISAYTSQKAKSKYRNRVWLERASQKKSSDTHETPYDRVKRCRGRKINIKASERANVDAFTQNKRLLSLVICIMMVYASVGMMTVIWCQQAATYLCPAIFPWVDTGPATEQSGMFVMKMVALLYLLIVIFDLIVVCGMGSMNSATIFFLVLFLLLIVAVLLVISRKPQNRSA</sequence>
<dbReference type="EMBL" id="JARBHB010000012">
    <property type="protein sequence ID" value="KAJ8871035.1"/>
    <property type="molecule type" value="Genomic_DNA"/>
</dbReference>